<reference evidence="1 2" key="1">
    <citation type="journal article" date="2017" name="Nat. Commun.">
        <title>Genome assembly with in vitro proximity ligation data and whole-genome triplication in lettuce.</title>
        <authorList>
            <person name="Reyes-Chin-Wo S."/>
            <person name="Wang Z."/>
            <person name="Yang X."/>
            <person name="Kozik A."/>
            <person name="Arikit S."/>
            <person name="Song C."/>
            <person name="Xia L."/>
            <person name="Froenicke L."/>
            <person name="Lavelle D.O."/>
            <person name="Truco M.J."/>
            <person name="Xia R."/>
            <person name="Zhu S."/>
            <person name="Xu C."/>
            <person name="Xu H."/>
            <person name="Xu X."/>
            <person name="Cox K."/>
            <person name="Korf I."/>
            <person name="Meyers B.C."/>
            <person name="Michelmore R.W."/>
        </authorList>
    </citation>
    <scope>NUCLEOTIDE SEQUENCE [LARGE SCALE GENOMIC DNA]</scope>
    <source>
        <strain evidence="2">cv. Salinas</strain>
        <tissue evidence="1">Seedlings</tissue>
    </source>
</reference>
<keyword evidence="2" id="KW-1185">Reference proteome</keyword>
<sequence length="122" mass="14670">MADAIQILGQRTNKSYIESVLHVSQCYTISDYSCPQLDNYQKFLENEFYINVGLKSIIQPIPETTTNNFSFYQSSSSKFHRCFHKKNNQHFLFFYELTHHLHYNMHDSYYLKHEYTHTDLNK</sequence>
<dbReference type="EMBL" id="NBSK02000003">
    <property type="protein sequence ID" value="KAJ0216239.1"/>
    <property type="molecule type" value="Genomic_DNA"/>
</dbReference>
<dbReference type="AlphaFoldDB" id="A0A9R1W334"/>
<proteinExistence type="predicted"/>
<evidence type="ECO:0000313" key="1">
    <source>
        <dbReference type="EMBL" id="KAJ0216239.1"/>
    </source>
</evidence>
<dbReference type="PANTHER" id="PTHR48463:SF1">
    <property type="entry name" value="DUF223 DOMAIN-CONTAINING PROTEIN"/>
    <property type="match status" value="1"/>
</dbReference>
<dbReference type="Proteomes" id="UP000235145">
    <property type="component" value="Unassembled WGS sequence"/>
</dbReference>
<comment type="caution">
    <text evidence="1">The sequence shown here is derived from an EMBL/GenBank/DDBJ whole genome shotgun (WGS) entry which is preliminary data.</text>
</comment>
<gene>
    <name evidence="1" type="ORF">LSAT_V11C300134760</name>
</gene>
<dbReference type="PANTHER" id="PTHR48463">
    <property type="entry name" value="DUF223 DOMAIN-CONTAINING PROTEIN"/>
    <property type="match status" value="1"/>
</dbReference>
<name>A0A9R1W334_LACSA</name>
<protein>
    <submittedName>
        <fullName evidence="1">Uncharacterized protein</fullName>
    </submittedName>
</protein>
<evidence type="ECO:0000313" key="2">
    <source>
        <dbReference type="Proteomes" id="UP000235145"/>
    </source>
</evidence>
<accession>A0A9R1W334</accession>
<organism evidence="1 2">
    <name type="scientific">Lactuca sativa</name>
    <name type="common">Garden lettuce</name>
    <dbReference type="NCBI Taxonomy" id="4236"/>
    <lineage>
        <taxon>Eukaryota</taxon>
        <taxon>Viridiplantae</taxon>
        <taxon>Streptophyta</taxon>
        <taxon>Embryophyta</taxon>
        <taxon>Tracheophyta</taxon>
        <taxon>Spermatophyta</taxon>
        <taxon>Magnoliopsida</taxon>
        <taxon>eudicotyledons</taxon>
        <taxon>Gunneridae</taxon>
        <taxon>Pentapetalae</taxon>
        <taxon>asterids</taxon>
        <taxon>campanulids</taxon>
        <taxon>Asterales</taxon>
        <taxon>Asteraceae</taxon>
        <taxon>Cichorioideae</taxon>
        <taxon>Cichorieae</taxon>
        <taxon>Lactucinae</taxon>
        <taxon>Lactuca</taxon>
    </lineage>
</organism>